<evidence type="ECO:0000256" key="4">
    <source>
        <dbReference type="ARBA" id="ARBA00023180"/>
    </source>
</evidence>
<accession>A0AAV7SBY0</accession>
<dbReference type="InterPro" id="IPR056862">
    <property type="entry name" value="VWA7_N"/>
</dbReference>
<evidence type="ECO:0000256" key="1">
    <source>
        <dbReference type="ARBA" id="ARBA00004613"/>
    </source>
</evidence>
<evidence type="ECO:0000313" key="10">
    <source>
        <dbReference type="EMBL" id="KAJ1161059.1"/>
    </source>
</evidence>
<evidence type="ECO:0000256" key="3">
    <source>
        <dbReference type="ARBA" id="ARBA00022729"/>
    </source>
</evidence>
<dbReference type="Proteomes" id="UP001066276">
    <property type="component" value="Chromosome 4_2"/>
</dbReference>
<evidence type="ECO:0000259" key="9">
    <source>
        <dbReference type="Pfam" id="PF25107"/>
    </source>
</evidence>
<evidence type="ECO:0000256" key="2">
    <source>
        <dbReference type="ARBA" id="ARBA00022525"/>
    </source>
</evidence>
<dbReference type="Pfam" id="PF23619">
    <property type="entry name" value="Ig_VWA7"/>
    <property type="match status" value="1"/>
</dbReference>
<feature type="domain" description="VWA7 N-terminal" evidence="9">
    <location>
        <begin position="104"/>
        <end position="331"/>
    </location>
</feature>
<dbReference type="PANTHER" id="PTHR14905:SF18">
    <property type="entry name" value="VON WILLEBRAND FACTOR A DOMAIN-CONTAINING 10, TANDEM DUPLICATE 1-RELATED"/>
    <property type="match status" value="1"/>
</dbReference>
<dbReference type="InterPro" id="IPR052577">
    <property type="entry name" value="VWA7"/>
</dbReference>
<keyword evidence="5" id="KW-0812">Transmembrane</keyword>
<keyword evidence="5" id="KW-1133">Transmembrane helix</keyword>
<dbReference type="InterPro" id="IPR057615">
    <property type="entry name" value="Ig_VWA7"/>
</dbReference>
<dbReference type="Pfam" id="PF23560">
    <property type="entry name" value="GBD_Hemicentin"/>
    <property type="match status" value="1"/>
</dbReference>
<dbReference type="PANTHER" id="PTHR14905">
    <property type="entry name" value="NG37"/>
    <property type="match status" value="1"/>
</dbReference>
<name>A0AAV7SBY0_PLEWA</name>
<evidence type="ECO:0000259" key="8">
    <source>
        <dbReference type="Pfam" id="PF25106"/>
    </source>
</evidence>
<sequence>MIWCSVRGRSTFQQHKNSDCGSGRMKLEPKRLFLLGLILVLLTMKTSGFIPSNYLSLILGKGMTHSDITKQGVLRWICRMFQETPNFRGITLPPETCNVKELSAEVMINQYYGGAVSPVGLVDALNEISSHNVQVDVKNFLSEKFHFDAELFDEAKVLVLNGIELTSMNLKQDDAQEARSELGKLLHSVQDFYSHSNFIELGHREPNPGIISPDIKIGNIAGPTQRTCVDCHKTCENNIPPEIIENNILTTGYFMTSPYVPFIFPYQKPEGKCSHGGSTDFGSDNEPIGGINKDMETSSHGYLHYEAAEVAVKATFDVMELIKGKVGVQKMARLLNLEAGGVWSCVIDTREVSTGDLSAKKQNVFSIVDSKKGTLTEPSTYVLVPFNSTGFGPVFLTEDADIFKTKVANLKPEAGGKDPGMCLSALLLSLGSTPQYSSIYVFTSAPAKDIDKKNYVTTLIESKKTSVNFVITNPLARRKRGLLNLLPFPQKPDPSVNSPNSDYKDLASSSGGQLFSVPSILTKTLASLISDQTPRSKVLVFHARSSPSKSEYAFNFHVDPALQEVRLTLSGVLQALSIIDPNGLLNSIPIGGSILRGLDSLLKGVGNILQVGETLVVSLLQTLAGGEWKLKIRSLDDFTVKVEGHSAMTFRYQFQEAFHGPHPGFVGIDRPLTAGSNAVMTLSVTGLTTYNSYNFSSISLIDLEGNELQALKLYPLDEPGDYYAELKAAPWHPFTVRLRGVDTSTNQVFQRQLGITHRPSNVTLKAVRAMVLPPGGTADLSFTVLNSGETSTYTIGVARNSIVKSYKPSWVKLERGERAEGQVTVAIPETAEIGSSLNIEVDVVAEGFLDYNFWLTTVTVQTTPF</sequence>
<evidence type="ECO:0000256" key="5">
    <source>
        <dbReference type="SAM" id="Phobius"/>
    </source>
</evidence>
<dbReference type="AlphaFoldDB" id="A0AAV7SBY0"/>
<evidence type="ECO:0000313" key="11">
    <source>
        <dbReference type="Proteomes" id="UP001066276"/>
    </source>
</evidence>
<keyword evidence="11" id="KW-1185">Reference proteome</keyword>
<evidence type="ECO:0000259" key="6">
    <source>
        <dbReference type="Pfam" id="PF23560"/>
    </source>
</evidence>
<feature type="domain" description="Hemicentin/VWA7 galactose-binding" evidence="6">
    <location>
        <begin position="537"/>
        <end position="646"/>
    </location>
</feature>
<dbReference type="InterPro" id="IPR056475">
    <property type="entry name" value="GBD_Hemicentin/VWA7"/>
</dbReference>
<keyword evidence="5" id="KW-0472">Membrane</keyword>
<feature type="transmembrane region" description="Helical" evidence="5">
    <location>
        <begin position="32"/>
        <end position="50"/>
    </location>
</feature>
<protein>
    <submittedName>
        <fullName evidence="10">Uncharacterized protein</fullName>
    </submittedName>
</protein>
<dbReference type="Pfam" id="PF25107">
    <property type="entry name" value="VWA7_N"/>
    <property type="match status" value="1"/>
</dbReference>
<comment type="caution">
    <text evidence="10">The sequence shown here is derived from an EMBL/GenBank/DDBJ whole genome shotgun (WGS) entry which is preliminary data.</text>
</comment>
<keyword evidence="4" id="KW-0325">Glycoprotein</keyword>
<proteinExistence type="predicted"/>
<dbReference type="InterPro" id="IPR056861">
    <property type="entry name" value="HMCN1-like_VWA"/>
</dbReference>
<dbReference type="EMBL" id="JANPWB010000008">
    <property type="protein sequence ID" value="KAJ1161059.1"/>
    <property type="molecule type" value="Genomic_DNA"/>
</dbReference>
<feature type="domain" description="Hemicentin-1-like von Willebrand factor A" evidence="8">
    <location>
        <begin position="345"/>
        <end position="517"/>
    </location>
</feature>
<dbReference type="Pfam" id="PF25106">
    <property type="entry name" value="VWA_4"/>
    <property type="match status" value="1"/>
</dbReference>
<comment type="subcellular location">
    <subcellularLocation>
        <location evidence="1">Secreted</location>
    </subcellularLocation>
</comment>
<keyword evidence="3" id="KW-0732">Signal</keyword>
<keyword evidence="2" id="KW-0964">Secreted</keyword>
<feature type="domain" description="VWA7 Ig-like" evidence="7">
    <location>
        <begin position="762"/>
        <end position="861"/>
    </location>
</feature>
<reference evidence="10" key="1">
    <citation type="journal article" date="2022" name="bioRxiv">
        <title>Sequencing and chromosome-scale assembly of the giantPleurodeles waltlgenome.</title>
        <authorList>
            <person name="Brown T."/>
            <person name="Elewa A."/>
            <person name="Iarovenko S."/>
            <person name="Subramanian E."/>
            <person name="Araus A.J."/>
            <person name="Petzold A."/>
            <person name="Susuki M."/>
            <person name="Suzuki K.-i.T."/>
            <person name="Hayashi T."/>
            <person name="Toyoda A."/>
            <person name="Oliveira C."/>
            <person name="Osipova E."/>
            <person name="Leigh N.D."/>
            <person name="Simon A."/>
            <person name="Yun M.H."/>
        </authorList>
    </citation>
    <scope>NUCLEOTIDE SEQUENCE</scope>
    <source>
        <strain evidence="10">20211129_DDA</strain>
        <tissue evidence="10">Liver</tissue>
    </source>
</reference>
<dbReference type="GO" id="GO:0005576">
    <property type="term" value="C:extracellular region"/>
    <property type="evidence" value="ECO:0007669"/>
    <property type="project" value="UniProtKB-SubCell"/>
</dbReference>
<gene>
    <name evidence="10" type="ORF">NDU88_001547</name>
</gene>
<organism evidence="10 11">
    <name type="scientific">Pleurodeles waltl</name>
    <name type="common">Iberian ribbed newt</name>
    <dbReference type="NCBI Taxonomy" id="8319"/>
    <lineage>
        <taxon>Eukaryota</taxon>
        <taxon>Metazoa</taxon>
        <taxon>Chordata</taxon>
        <taxon>Craniata</taxon>
        <taxon>Vertebrata</taxon>
        <taxon>Euteleostomi</taxon>
        <taxon>Amphibia</taxon>
        <taxon>Batrachia</taxon>
        <taxon>Caudata</taxon>
        <taxon>Salamandroidea</taxon>
        <taxon>Salamandridae</taxon>
        <taxon>Pleurodelinae</taxon>
        <taxon>Pleurodeles</taxon>
    </lineage>
</organism>
<evidence type="ECO:0000259" key="7">
    <source>
        <dbReference type="Pfam" id="PF23619"/>
    </source>
</evidence>